<keyword evidence="2" id="KW-1185">Reference proteome</keyword>
<dbReference type="Proteomes" id="UP000008021">
    <property type="component" value="Chromosome 12"/>
</dbReference>
<proteinExistence type="predicted"/>
<reference evidence="1" key="1">
    <citation type="submission" date="2015-04" db="UniProtKB">
        <authorList>
            <consortium name="EnsemblPlants"/>
        </authorList>
    </citation>
    <scope>IDENTIFICATION</scope>
</reference>
<dbReference type="HOGENOM" id="CLU_2871466_0_0_1"/>
<protein>
    <submittedName>
        <fullName evidence="1">Uncharacterized protein</fullName>
    </submittedName>
</protein>
<accession>A0A0E0FBJ4</accession>
<organism evidence="1">
    <name type="scientific">Oryza meridionalis</name>
    <dbReference type="NCBI Taxonomy" id="40149"/>
    <lineage>
        <taxon>Eukaryota</taxon>
        <taxon>Viridiplantae</taxon>
        <taxon>Streptophyta</taxon>
        <taxon>Embryophyta</taxon>
        <taxon>Tracheophyta</taxon>
        <taxon>Spermatophyta</taxon>
        <taxon>Magnoliopsida</taxon>
        <taxon>Liliopsida</taxon>
        <taxon>Poales</taxon>
        <taxon>Poaceae</taxon>
        <taxon>BOP clade</taxon>
        <taxon>Oryzoideae</taxon>
        <taxon>Oryzeae</taxon>
        <taxon>Oryzinae</taxon>
        <taxon>Oryza</taxon>
    </lineage>
</organism>
<sequence>MGQELCLYILHWKPPHEDAEISRTRTGIGNNTWKTDREHRECKRCFFTSAKEALMGLQANQLVC</sequence>
<evidence type="ECO:0000313" key="2">
    <source>
        <dbReference type="Proteomes" id="UP000008021"/>
    </source>
</evidence>
<dbReference type="AlphaFoldDB" id="A0A0E0FBJ4"/>
<name>A0A0E0FBJ4_9ORYZ</name>
<dbReference type="EnsemblPlants" id="OMERI12G06750.1">
    <property type="protein sequence ID" value="OMERI12G06750.1"/>
    <property type="gene ID" value="OMERI12G06750"/>
</dbReference>
<reference evidence="1" key="2">
    <citation type="submission" date="2018-05" db="EMBL/GenBank/DDBJ databases">
        <title>OmerRS3 (Oryza meridionalis Reference Sequence Version 3).</title>
        <authorList>
            <person name="Zhang J."/>
            <person name="Kudrna D."/>
            <person name="Lee S."/>
            <person name="Talag J."/>
            <person name="Welchert J."/>
            <person name="Wing R.A."/>
        </authorList>
    </citation>
    <scope>NUCLEOTIDE SEQUENCE [LARGE SCALE GENOMIC DNA]</scope>
    <source>
        <strain evidence="1">cv. OR44</strain>
    </source>
</reference>
<evidence type="ECO:0000313" key="1">
    <source>
        <dbReference type="EnsemblPlants" id="OMERI12G06750.1"/>
    </source>
</evidence>
<dbReference type="Gramene" id="OMERI12G06750.1">
    <property type="protein sequence ID" value="OMERI12G06750.1"/>
    <property type="gene ID" value="OMERI12G06750"/>
</dbReference>